<feature type="region of interest" description="Disordered" evidence="1">
    <location>
        <begin position="209"/>
        <end position="263"/>
    </location>
</feature>
<keyword evidence="3" id="KW-1185">Reference proteome</keyword>
<evidence type="ECO:0000313" key="3">
    <source>
        <dbReference type="Proteomes" id="UP001596053"/>
    </source>
</evidence>
<sequence>MARGRPRLSPEAKAAKKEKAAADKAAALAANALAKIPEEKERRDELWRELDALIAEGQGVAGQISQQKKRMTEVFGITKPAMAIRKILNKCRDGEYEATVEQVALFMRDTNRPFQLSMKLEPGKGVQEDGGSVFDKTNAGEHVGVERGDDPGRASKRRGPPAPPAATTPNVGVEGLAAGIKQKESPEEKRARINDQKSADAAVFDKVAEKGAATAEGPASKVETMDADTKNMTPAQKRAHAKKIADEVFERQGSKGLGPGAIH</sequence>
<name>A0ABW0J103_9HYPH</name>
<accession>A0ABW0J103</accession>
<proteinExistence type="predicted"/>
<dbReference type="Proteomes" id="UP001596053">
    <property type="component" value="Unassembled WGS sequence"/>
</dbReference>
<feature type="compositionally biased region" description="Basic and acidic residues" evidence="1">
    <location>
        <begin position="143"/>
        <end position="153"/>
    </location>
</feature>
<feature type="compositionally biased region" description="Basic and acidic residues" evidence="1">
    <location>
        <begin position="243"/>
        <end position="253"/>
    </location>
</feature>
<evidence type="ECO:0000313" key="2">
    <source>
        <dbReference type="EMBL" id="MFC5423246.1"/>
    </source>
</evidence>
<dbReference type="RefSeq" id="WP_377801411.1">
    <property type="nucleotide sequence ID" value="NZ_JBHSLW010000067.1"/>
</dbReference>
<evidence type="ECO:0008006" key="4">
    <source>
        <dbReference type="Google" id="ProtNLM"/>
    </source>
</evidence>
<dbReference type="EMBL" id="JBHSLW010000067">
    <property type="protein sequence ID" value="MFC5423246.1"/>
    <property type="molecule type" value="Genomic_DNA"/>
</dbReference>
<gene>
    <name evidence="2" type="ORF">ACFPOB_27245</name>
</gene>
<protein>
    <recommendedName>
        <fullName evidence="4">DUF2312 domain-containing protein</fullName>
    </recommendedName>
</protein>
<evidence type="ECO:0000256" key="1">
    <source>
        <dbReference type="SAM" id="MobiDB-lite"/>
    </source>
</evidence>
<comment type="caution">
    <text evidence="2">The sequence shown here is derived from an EMBL/GenBank/DDBJ whole genome shotgun (WGS) entry which is preliminary data.</text>
</comment>
<organism evidence="2 3">
    <name type="scientific">Bosea eneae</name>
    <dbReference type="NCBI Taxonomy" id="151454"/>
    <lineage>
        <taxon>Bacteria</taxon>
        <taxon>Pseudomonadati</taxon>
        <taxon>Pseudomonadota</taxon>
        <taxon>Alphaproteobacteria</taxon>
        <taxon>Hyphomicrobiales</taxon>
        <taxon>Boseaceae</taxon>
        <taxon>Bosea</taxon>
    </lineage>
</organism>
<feature type="region of interest" description="Disordered" evidence="1">
    <location>
        <begin position="1"/>
        <end position="20"/>
    </location>
</feature>
<feature type="region of interest" description="Disordered" evidence="1">
    <location>
        <begin position="122"/>
        <end position="173"/>
    </location>
</feature>
<feature type="compositionally biased region" description="Basic and acidic residues" evidence="1">
    <location>
        <begin position="8"/>
        <end position="20"/>
    </location>
</feature>
<reference evidence="3" key="1">
    <citation type="journal article" date="2019" name="Int. J. Syst. Evol. Microbiol.">
        <title>The Global Catalogue of Microorganisms (GCM) 10K type strain sequencing project: providing services to taxonomists for standard genome sequencing and annotation.</title>
        <authorList>
            <consortium name="The Broad Institute Genomics Platform"/>
            <consortium name="The Broad Institute Genome Sequencing Center for Infectious Disease"/>
            <person name="Wu L."/>
            <person name="Ma J."/>
        </authorList>
    </citation>
    <scope>NUCLEOTIDE SEQUENCE [LARGE SCALE GENOMIC DNA]</scope>
    <source>
        <strain evidence="3">NCAIM B.01391</strain>
    </source>
</reference>